<reference evidence="1" key="1">
    <citation type="submission" date="2013-11" db="EMBL/GenBank/DDBJ databases">
        <title>The Genome Sequence of Phytophthora parasitica CHvinca01.</title>
        <authorList>
            <consortium name="The Broad Institute Genomics Platform"/>
            <person name="Russ C."/>
            <person name="Tyler B."/>
            <person name="Panabieres F."/>
            <person name="Shan W."/>
            <person name="Tripathy S."/>
            <person name="Grunwald N."/>
            <person name="Machado M."/>
            <person name="Johnson C.S."/>
            <person name="Arredondo F."/>
            <person name="Hong C."/>
            <person name="Coffey M."/>
            <person name="Young S.K."/>
            <person name="Zeng Q."/>
            <person name="Gargeya S."/>
            <person name="Fitzgerald M."/>
            <person name="Abouelleil A."/>
            <person name="Alvarado L."/>
            <person name="Chapman S.B."/>
            <person name="Gainer-Dewar J."/>
            <person name="Goldberg J."/>
            <person name="Griggs A."/>
            <person name="Gujja S."/>
            <person name="Hansen M."/>
            <person name="Howarth C."/>
            <person name="Imamovic A."/>
            <person name="Ireland A."/>
            <person name="Larimer J."/>
            <person name="McCowan C."/>
            <person name="Murphy C."/>
            <person name="Pearson M."/>
            <person name="Poon T.W."/>
            <person name="Priest M."/>
            <person name="Roberts A."/>
            <person name="Saif S."/>
            <person name="Shea T."/>
            <person name="Sykes S."/>
            <person name="Wortman J."/>
            <person name="Nusbaum C."/>
            <person name="Birren B."/>
        </authorList>
    </citation>
    <scope>NUCLEOTIDE SEQUENCE [LARGE SCALE GENOMIC DNA]</scope>
    <source>
        <strain evidence="1">CHvinca01</strain>
    </source>
</reference>
<organism evidence="1">
    <name type="scientific">Phytophthora nicotianae</name>
    <name type="common">Potato buckeye rot agent</name>
    <name type="synonym">Phytophthora parasitica</name>
    <dbReference type="NCBI Taxonomy" id="4792"/>
    <lineage>
        <taxon>Eukaryota</taxon>
        <taxon>Sar</taxon>
        <taxon>Stramenopiles</taxon>
        <taxon>Oomycota</taxon>
        <taxon>Peronosporomycetes</taxon>
        <taxon>Peronosporales</taxon>
        <taxon>Peronosporaceae</taxon>
        <taxon>Phytophthora</taxon>
    </lineage>
</organism>
<dbReference type="Proteomes" id="UP000054423">
    <property type="component" value="Unassembled WGS sequence"/>
</dbReference>
<gene>
    <name evidence="1" type="ORF">L917_01779</name>
</gene>
<dbReference type="OrthoDB" id="166546at2759"/>
<protein>
    <submittedName>
        <fullName evidence="1">Uncharacterized protein</fullName>
    </submittedName>
</protein>
<sequence>PHHPPSDPDIVAAGTEGGWNIRIWCQAPYSPVSRLGGIRVHAEPTASFTKKGYRSSYCVGGGGVL</sequence>
<evidence type="ECO:0000313" key="1">
    <source>
        <dbReference type="EMBL" id="ETM01657.1"/>
    </source>
</evidence>
<dbReference type="EMBL" id="KI677632">
    <property type="protein sequence ID" value="ETM01657.1"/>
    <property type="molecule type" value="Genomic_DNA"/>
</dbReference>
<proteinExistence type="predicted"/>
<feature type="non-terminal residue" evidence="1">
    <location>
        <position position="65"/>
    </location>
</feature>
<feature type="non-terminal residue" evidence="1">
    <location>
        <position position="1"/>
    </location>
</feature>
<name>W2LW95_PHYNI</name>
<dbReference type="AlphaFoldDB" id="W2LW95"/>
<accession>W2LW95</accession>